<dbReference type="AlphaFoldDB" id="A0A422Q712"/>
<comment type="caution">
    <text evidence="5">The sequence shown here is derived from an EMBL/GenBank/DDBJ whole genome shotgun (WGS) entry which is preliminary data.</text>
</comment>
<dbReference type="OrthoDB" id="6766775at2759"/>
<feature type="compositionally biased region" description="Polar residues" evidence="3">
    <location>
        <begin position="641"/>
        <end position="650"/>
    </location>
</feature>
<name>A0A422Q712_9TRYP</name>
<feature type="region of interest" description="Disordered" evidence="3">
    <location>
        <begin position="599"/>
        <end position="650"/>
    </location>
</feature>
<feature type="domain" description="ODAD1 central coiled coil region" evidence="4">
    <location>
        <begin position="273"/>
        <end position="419"/>
    </location>
</feature>
<gene>
    <name evidence="5" type="ORF">Tco025E_01974</name>
</gene>
<proteinExistence type="predicted"/>
<evidence type="ECO:0000256" key="2">
    <source>
        <dbReference type="SAM" id="Coils"/>
    </source>
</evidence>
<dbReference type="InterPro" id="IPR049258">
    <property type="entry name" value="ODAD1_CC"/>
</dbReference>
<protein>
    <submittedName>
        <fullName evidence="5">Putative outer dynein arm docking complex</fullName>
    </submittedName>
</protein>
<evidence type="ECO:0000259" key="4">
    <source>
        <dbReference type="Pfam" id="PF21773"/>
    </source>
</evidence>
<dbReference type="Pfam" id="PF21773">
    <property type="entry name" value="ODAD1_CC"/>
    <property type="match status" value="2"/>
</dbReference>
<feature type="coiled-coil region" evidence="2">
    <location>
        <begin position="339"/>
        <end position="394"/>
    </location>
</feature>
<keyword evidence="6" id="KW-1185">Reference proteome</keyword>
<dbReference type="PANTHER" id="PTHR21694:SF36">
    <property type="entry name" value="OUTER DYNEIN ARM DOCKING COMPLEX PROTEIN"/>
    <property type="match status" value="1"/>
</dbReference>
<sequence>MATNSAAAEADARRSQVAGGIVAAQAEVIRQEEAMRQLTADNEKLKKEIAAVSGVPYDYVKADKFAALKGEVDALERRYQFEKMKKNELTRQYQLARIDLLQSRRLKGGVNAERENAEALQRQVDILENRLDQALTRFNDAISYNKELRDHIDIIREERRVFQRVYKRMEDDLGSKKKLMSERIEQSNKDLDERDGYLRQVEQLQKAIKEQKQEYDGKVQELDAAMVEIGEMRKEQQRLQIELEARQYELDNTDSMAATNATGAGDTGPKRRQLLDDKTETAKEDLTEGGETDPAVEDEPDINEVLRQLHEFSQNGDMVSLAKEYESLGDTNFSLYKYVNELTTNREEMERDIRTLKSVIAAEHESEAKQKCLIKGLEERLAQTEGLLESLHVSTEKHKEVLANIRVVTEEIFHELGCSMGDAPKSFLANDHCTESNHLQFLGKIEERATSIMYAFQRHRRKEARMAELATEEESKRILALQEGAPVPTANAAEEEGEELMKTALAETARPPEEGIAGASAEDAPALTPTAEAKPHDGAREGAGAVEAMALTIEEEGPPFVPMLNMPGEQGVNAVRLVRHLCLPSAHLGSDEGVEVLEEGEGDRVVSHEEVRRQMERRLLSKREREERAHRRRRELKEQLAGQTTAPRKR</sequence>
<feature type="coiled-coil region" evidence="2">
    <location>
        <begin position="194"/>
        <end position="242"/>
    </location>
</feature>
<dbReference type="Proteomes" id="UP000284403">
    <property type="component" value="Unassembled WGS sequence"/>
</dbReference>
<accession>A0A422Q712</accession>
<evidence type="ECO:0000313" key="5">
    <source>
        <dbReference type="EMBL" id="RNF25734.1"/>
    </source>
</evidence>
<evidence type="ECO:0000313" key="6">
    <source>
        <dbReference type="Proteomes" id="UP000284403"/>
    </source>
</evidence>
<dbReference type="GeneID" id="40315585"/>
<reference evidence="5 6" key="1">
    <citation type="journal article" date="2018" name="BMC Genomics">
        <title>Genomic comparison of Trypanosoma conorhini and Trypanosoma rangeli to Trypanosoma cruzi strains of high and low virulence.</title>
        <authorList>
            <person name="Bradwell K.R."/>
            <person name="Koparde V.N."/>
            <person name="Matveyev A.V."/>
            <person name="Serrano M.G."/>
            <person name="Alves J.M."/>
            <person name="Parikh H."/>
            <person name="Huang B."/>
            <person name="Lee V."/>
            <person name="Espinosa-Alvarez O."/>
            <person name="Ortiz P.A."/>
            <person name="Costa-Martins A.G."/>
            <person name="Teixeira M.M."/>
            <person name="Buck G.A."/>
        </authorList>
    </citation>
    <scope>NUCLEOTIDE SEQUENCE [LARGE SCALE GENOMIC DNA]</scope>
    <source>
        <strain evidence="5 6">025E</strain>
    </source>
</reference>
<feature type="coiled-coil region" evidence="2">
    <location>
        <begin position="21"/>
        <end position="137"/>
    </location>
</feature>
<dbReference type="InterPro" id="IPR051876">
    <property type="entry name" value="ODA-DC/CCD"/>
</dbReference>
<evidence type="ECO:0000256" key="1">
    <source>
        <dbReference type="ARBA" id="ARBA00023054"/>
    </source>
</evidence>
<dbReference type="EMBL" id="MKKU01000074">
    <property type="protein sequence ID" value="RNF25734.1"/>
    <property type="molecule type" value="Genomic_DNA"/>
</dbReference>
<evidence type="ECO:0000256" key="3">
    <source>
        <dbReference type="SAM" id="MobiDB-lite"/>
    </source>
</evidence>
<feature type="domain" description="ODAD1 central coiled coil region" evidence="4">
    <location>
        <begin position="121"/>
        <end position="249"/>
    </location>
</feature>
<dbReference type="PANTHER" id="PTHR21694">
    <property type="entry name" value="COILED-COIL DOMAIN-CONTAINING PROTEIN 63"/>
    <property type="match status" value="1"/>
</dbReference>
<feature type="compositionally biased region" description="Basic and acidic residues" evidence="3">
    <location>
        <begin position="602"/>
        <end position="629"/>
    </location>
</feature>
<feature type="region of interest" description="Disordered" evidence="3">
    <location>
        <begin position="519"/>
        <end position="538"/>
    </location>
</feature>
<keyword evidence="1 2" id="KW-0175">Coiled coil</keyword>
<organism evidence="5 6">
    <name type="scientific">Trypanosoma conorhini</name>
    <dbReference type="NCBI Taxonomy" id="83891"/>
    <lineage>
        <taxon>Eukaryota</taxon>
        <taxon>Discoba</taxon>
        <taxon>Euglenozoa</taxon>
        <taxon>Kinetoplastea</taxon>
        <taxon>Metakinetoplastina</taxon>
        <taxon>Trypanosomatida</taxon>
        <taxon>Trypanosomatidae</taxon>
        <taxon>Trypanosoma</taxon>
    </lineage>
</organism>
<dbReference type="RefSeq" id="XP_029230940.1">
    <property type="nucleotide sequence ID" value="XM_029368910.1"/>
</dbReference>